<dbReference type="CDD" id="cd01065">
    <property type="entry name" value="NAD_bind_Shikimate_DH"/>
    <property type="match status" value="1"/>
</dbReference>
<dbReference type="Pfam" id="PF08501">
    <property type="entry name" value="Shikimate_dh_N"/>
    <property type="match status" value="1"/>
</dbReference>
<dbReference type="AlphaFoldDB" id="A0A3D8J308"/>
<dbReference type="InterPro" id="IPR022893">
    <property type="entry name" value="Shikimate_DH_fam"/>
</dbReference>
<organism evidence="10 11">
    <name type="scientific">Helicobacter brantae</name>
    <dbReference type="NCBI Taxonomy" id="375927"/>
    <lineage>
        <taxon>Bacteria</taxon>
        <taxon>Pseudomonadati</taxon>
        <taxon>Campylobacterota</taxon>
        <taxon>Epsilonproteobacteria</taxon>
        <taxon>Campylobacterales</taxon>
        <taxon>Helicobacteraceae</taxon>
        <taxon>Helicobacter</taxon>
    </lineage>
</organism>
<dbReference type="GO" id="GO:0050661">
    <property type="term" value="F:NADP binding"/>
    <property type="evidence" value="ECO:0007669"/>
    <property type="project" value="InterPro"/>
</dbReference>
<dbReference type="NCBIfam" id="NF001316">
    <property type="entry name" value="PRK00258.2-5"/>
    <property type="match status" value="1"/>
</dbReference>
<evidence type="ECO:0000256" key="8">
    <source>
        <dbReference type="HAMAP-Rule" id="MF_00222"/>
    </source>
</evidence>
<dbReference type="GO" id="GO:0005829">
    <property type="term" value="C:cytosol"/>
    <property type="evidence" value="ECO:0007669"/>
    <property type="project" value="TreeGrafter"/>
</dbReference>
<feature type="binding site" evidence="8">
    <location>
        <begin position="117"/>
        <end position="121"/>
    </location>
    <ligand>
        <name>NADP(+)</name>
        <dbReference type="ChEBI" id="CHEBI:58349"/>
    </ligand>
</feature>
<feature type="binding site" evidence="8">
    <location>
        <position position="57"/>
    </location>
    <ligand>
        <name>shikimate</name>
        <dbReference type="ChEBI" id="CHEBI:36208"/>
    </ligand>
</feature>
<dbReference type="InterPro" id="IPR013708">
    <property type="entry name" value="Shikimate_DH-bd_N"/>
</dbReference>
<comment type="pathway">
    <text evidence="1 8">Metabolic intermediate biosynthesis; chorismate biosynthesis; chorismate from D-erythrose 4-phosphate and phosphoenolpyruvate: step 4/7.</text>
</comment>
<feature type="domain" description="Shikimate dehydrogenase substrate binding N-terminal" evidence="9">
    <location>
        <begin position="6"/>
        <end position="84"/>
    </location>
</feature>
<evidence type="ECO:0000256" key="7">
    <source>
        <dbReference type="ARBA" id="ARBA00049442"/>
    </source>
</evidence>
<evidence type="ECO:0000313" key="10">
    <source>
        <dbReference type="EMBL" id="RDU71859.1"/>
    </source>
</evidence>
<dbReference type="RefSeq" id="WP_115569069.1">
    <property type="nucleotide sequence ID" value="NZ_NXLV01000002.1"/>
</dbReference>
<dbReference type="GO" id="GO:0009423">
    <property type="term" value="P:chorismate biosynthetic process"/>
    <property type="evidence" value="ECO:0007669"/>
    <property type="project" value="UniProtKB-UniRule"/>
</dbReference>
<dbReference type="EC" id="1.1.1.25" evidence="2 8"/>
<evidence type="ECO:0000313" key="11">
    <source>
        <dbReference type="Proteomes" id="UP000257045"/>
    </source>
</evidence>
<feature type="active site" description="Proton acceptor" evidence="8">
    <location>
        <position position="61"/>
    </location>
</feature>
<evidence type="ECO:0000256" key="3">
    <source>
        <dbReference type="ARBA" id="ARBA00022605"/>
    </source>
</evidence>
<feature type="binding site" evidence="8">
    <location>
        <begin position="14"/>
        <end position="16"/>
    </location>
    <ligand>
        <name>shikimate</name>
        <dbReference type="ChEBI" id="CHEBI:36208"/>
    </ligand>
</feature>
<dbReference type="InterPro" id="IPR046346">
    <property type="entry name" value="Aminoacid_DH-like_N_sf"/>
</dbReference>
<evidence type="ECO:0000256" key="5">
    <source>
        <dbReference type="ARBA" id="ARBA00023002"/>
    </source>
</evidence>
<feature type="binding site" evidence="8">
    <location>
        <begin position="140"/>
        <end position="145"/>
    </location>
    <ligand>
        <name>NADP(+)</name>
        <dbReference type="ChEBI" id="CHEBI:58349"/>
    </ligand>
</feature>
<dbReference type="OrthoDB" id="9792692at2"/>
<keyword evidence="4 8" id="KW-0521">NADP</keyword>
<dbReference type="InterPro" id="IPR011342">
    <property type="entry name" value="Shikimate_DH"/>
</dbReference>
<comment type="caution">
    <text evidence="10">The sequence shown here is derived from an EMBL/GenBank/DDBJ whole genome shotgun (WGS) entry which is preliminary data.</text>
</comment>
<feature type="binding site" evidence="8">
    <location>
        <position position="196"/>
    </location>
    <ligand>
        <name>NADP(+)</name>
        <dbReference type="ChEBI" id="CHEBI:58349"/>
    </ligand>
</feature>
<keyword evidence="3 8" id="KW-0028">Amino-acid biosynthesis</keyword>
<dbReference type="InterPro" id="IPR036291">
    <property type="entry name" value="NAD(P)-bd_dom_sf"/>
</dbReference>
<dbReference type="UniPathway" id="UPA00053">
    <property type="reaction ID" value="UER00087"/>
</dbReference>
<dbReference type="GO" id="GO:0004764">
    <property type="term" value="F:shikimate 3-dehydrogenase (NADP+) activity"/>
    <property type="evidence" value="ECO:0007669"/>
    <property type="project" value="UniProtKB-UniRule"/>
</dbReference>
<dbReference type="NCBIfam" id="TIGR00507">
    <property type="entry name" value="aroE"/>
    <property type="match status" value="1"/>
</dbReference>
<sequence>MQYFGVIGNPIAHSLSPLIHNSLFSHFSLQAHYKKILLENSNDFPTTLCPLKGANITLPYKESVIPFCDEIRGIAQEIGAVNTLYREGERWIGYNTDAEGFYLSLGNHKIKNALILGAGGSAKAVVKILQKHNVAVSMLNRTMEKIASFSGVRAYERGESYELIVNTTSAGLKGELPLEEQHLQEIFSRSSLAFDLIYPSSNSIHTLQDFLRFLRQREDTLFCSFAKKCKIPRIDGLDMLCYQAFLAFEIFCANKYHFEEIKQVFYP</sequence>
<feature type="binding site" evidence="8">
    <location>
        <position position="198"/>
    </location>
    <ligand>
        <name>shikimate</name>
        <dbReference type="ChEBI" id="CHEBI:36208"/>
    </ligand>
</feature>
<keyword evidence="5 8" id="KW-0560">Oxidoreductase</keyword>
<dbReference type="Proteomes" id="UP000257045">
    <property type="component" value="Unassembled WGS sequence"/>
</dbReference>
<gene>
    <name evidence="8" type="primary">aroE</name>
    <name evidence="10" type="ORF">CQA58_02110</name>
</gene>
<evidence type="ECO:0000256" key="2">
    <source>
        <dbReference type="ARBA" id="ARBA00012962"/>
    </source>
</evidence>
<comment type="function">
    <text evidence="8">Involved in the biosynthesis of the chorismate, which leads to the biosynthesis of aromatic amino acids. Catalyzes the reversible NADPH linked reduction of 3-dehydroshikimate (DHSA) to yield shikimate (SA).</text>
</comment>
<feature type="binding site" evidence="8">
    <location>
        <position position="243"/>
    </location>
    <ligand>
        <name>shikimate</name>
        <dbReference type="ChEBI" id="CHEBI:36208"/>
    </ligand>
</feature>
<feature type="binding site" evidence="8">
    <location>
        <position position="236"/>
    </location>
    <ligand>
        <name>NADP(+)</name>
        <dbReference type="ChEBI" id="CHEBI:58349"/>
    </ligand>
</feature>
<dbReference type="GO" id="GO:0008652">
    <property type="term" value="P:amino acid biosynthetic process"/>
    <property type="evidence" value="ECO:0007669"/>
    <property type="project" value="UniProtKB-KW"/>
</dbReference>
<evidence type="ECO:0000256" key="1">
    <source>
        <dbReference type="ARBA" id="ARBA00004871"/>
    </source>
</evidence>
<reference evidence="10 11" key="1">
    <citation type="submission" date="2018-04" db="EMBL/GenBank/DDBJ databases">
        <title>Novel Campyloabacter and Helicobacter Species and Strains.</title>
        <authorList>
            <person name="Mannion A.J."/>
            <person name="Shen Z."/>
            <person name="Fox J.G."/>
        </authorList>
    </citation>
    <scope>NUCLEOTIDE SEQUENCE [LARGE SCALE GENOMIC DNA]</scope>
    <source>
        <strain evidence="10 11">MIT 04-9366</strain>
    </source>
</reference>
<dbReference type="SUPFAM" id="SSF51735">
    <property type="entry name" value="NAD(P)-binding Rossmann-fold domains"/>
    <property type="match status" value="1"/>
</dbReference>
<comment type="catalytic activity">
    <reaction evidence="7 8">
        <text>shikimate + NADP(+) = 3-dehydroshikimate + NADPH + H(+)</text>
        <dbReference type="Rhea" id="RHEA:17737"/>
        <dbReference type="ChEBI" id="CHEBI:15378"/>
        <dbReference type="ChEBI" id="CHEBI:16630"/>
        <dbReference type="ChEBI" id="CHEBI:36208"/>
        <dbReference type="ChEBI" id="CHEBI:57783"/>
        <dbReference type="ChEBI" id="CHEBI:58349"/>
        <dbReference type="EC" id="1.1.1.25"/>
    </reaction>
</comment>
<dbReference type="SUPFAM" id="SSF53223">
    <property type="entry name" value="Aminoacid dehydrogenase-like, N-terminal domain"/>
    <property type="match status" value="1"/>
</dbReference>
<name>A0A3D8J308_9HELI</name>
<keyword evidence="11" id="KW-1185">Reference proteome</keyword>
<dbReference type="Gene3D" id="3.40.50.10860">
    <property type="entry name" value="Leucine Dehydrogenase, chain A, domain 1"/>
    <property type="match status" value="1"/>
</dbReference>
<dbReference type="PANTHER" id="PTHR21089:SF1">
    <property type="entry name" value="BIFUNCTIONAL 3-DEHYDROQUINATE DEHYDRATASE_SHIKIMATE DEHYDROGENASE, CHLOROPLASTIC"/>
    <property type="match status" value="1"/>
</dbReference>
<keyword evidence="6 8" id="KW-0057">Aromatic amino acid biosynthesis</keyword>
<evidence type="ECO:0000256" key="4">
    <source>
        <dbReference type="ARBA" id="ARBA00022857"/>
    </source>
</evidence>
<dbReference type="GO" id="GO:0009073">
    <property type="term" value="P:aromatic amino acid family biosynthetic process"/>
    <property type="evidence" value="ECO:0007669"/>
    <property type="project" value="UniProtKB-KW"/>
</dbReference>
<feature type="binding site" evidence="8">
    <location>
        <position position="82"/>
    </location>
    <ligand>
        <name>shikimate</name>
        <dbReference type="ChEBI" id="CHEBI:36208"/>
    </ligand>
</feature>
<protein>
    <recommendedName>
        <fullName evidence="2 8">Shikimate dehydrogenase (NADP(+))</fullName>
        <shortName evidence="8">SDH</shortName>
        <ecNumber evidence="2 8">1.1.1.25</ecNumber>
    </recommendedName>
</protein>
<evidence type="ECO:0000259" key="9">
    <source>
        <dbReference type="Pfam" id="PF08501"/>
    </source>
</evidence>
<dbReference type="GO" id="GO:0019632">
    <property type="term" value="P:shikimate metabolic process"/>
    <property type="evidence" value="ECO:0007669"/>
    <property type="project" value="InterPro"/>
</dbReference>
<comment type="similarity">
    <text evidence="8">Belongs to the shikimate dehydrogenase family.</text>
</comment>
<comment type="subunit">
    <text evidence="8">Homodimer.</text>
</comment>
<dbReference type="HAMAP" id="MF_00222">
    <property type="entry name" value="Shikimate_DH_AroE"/>
    <property type="match status" value="1"/>
</dbReference>
<proteinExistence type="inferred from homology"/>
<accession>A0A3D8J308</accession>
<dbReference type="EMBL" id="NXLV01000002">
    <property type="protein sequence ID" value="RDU71859.1"/>
    <property type="molecule type" value="Genomic_DNA"/>
</dbReference>
<feature type="binding site" evidence="8">
    <location>
        <position position="97"/>
    </location>
    <ligand>
        <name>shikimate</name>
        <dbReference type="ChEBI" id="CHEBI:36208"/>
    </ligand>
</feature>
<dbReference type="Gene3D" id="3.40.50.720">
    <property type="entry name" value="NAD(P)-binding Rossmann-like Domain"/>
    <property type="match status" value="1"/>
</dbReference>
<dbReference type="PANTHER" id="PTHR21089">
    <property type="entry name" value="SHIKIMATE DEHYDROGENASE"/>
    <property type="match status" value="1"/>
</dbReference>
<evidence type="ECO:0000256" key="6">
    <source>
        <dbReference type="ARBA" id="ARBA00023141"/>
    </source>
</evidence>
<comment type="caution">
    <text evidence="8">Lacks conserved residue(s) required for the propagation of feature annotation.</text>
</comment>